<evidence type="ECO:0000313" key="1">
    <source>
        <dbReference type="EMBL" id="MEA5445438.1"/>
    </source>
</evidence>
<gene>
    <name evidence="1" type="ORF">VCB98_06360</name>
</gene>
<dbReference type="EMBL" id="JAYGII010000010">
    <property type="protein sequence ID" value="MEA5445438.1"/>
    <property type="molecule type" value="Genomic_DNA"/>
</dbReference>
<protein>
    <recommendedName>
        <fullName evidence="3">Amino acid ABC transporter substrate-binding protein</fullName>
    </recommendedName>
</protein>
<organism evidence="1 2">
    <name type="scientific">Natronospira elongata</name>
    <dbReference type="NCBI Taxonomy" id="3110268"/>
    <lineage>
        <taxon>Bacteria</taxon>
        <taxon>Pseudomonadati</taxon>
        <taxon>Pseudomonadota</taxon>
        <taxon>Gammaproteobacteria</taxon>
        <taxon>Natronospirales</taxon>
        <taxon>Natronospiraceae</taxon>
        <taxon>Natronospira</taxon>
    </lineage>
</organism>
<dbReference type="RefSeq" id="WP_346051067.1">
    <property type="nucleotide sequence ID" value="NZ_JAYGII010000010.1"/>
</dbReference>
<comment type="caution">
    <text evidence="1">The sequence shown here is derived from an EMBL/GenBank/DDBJ whole genome shotgun (WGS) entry which is preliminary data.</text>
</comment>
<keyword evidence="2" id="KW-1185">Reference proteome</keyword>
<evidence type="ECO:0000313" key="2">
    <source>
        <dbReference type="Proteomes" id="UP001302316"/>
    </source>
</evidence>
<accession>A0AAP6MK97</accession>
<dbReference type="SUPFAM" id="SSF53850">
    <property type="entry name" value="Periplasmic binding protein-like II"/>
    <property type="match status" value="1"/>
</dbReference>
<dbReference type="AlphaFoldDB" id="A0AAP6MK97"/>
<name>A0AAP6MK97_9GAMM</name>
<evidence type="ECO:0008006" key="3">
    <source>
        <dbReference type="Google" id="ProtNLM"/>
    </source>
</evidence>
<sequence>MPDSFPSQFVLRGALLLLGFTLLLAPISLTAEETVIRHIKPDVEEEARDAYFVELLSLAMEQTQESHGPFRLERAPIRMTQSRAMREMRHGRHVDVVWTMTSRDNESGWLPVRVPLLRGLLGVRVPVVAAEHVNRMEAVTDLSELRRFVAAQGHDWPDTGILRANDVRVETSSDYEALFRMVAGGRVDFLPRGVIEVWAEEQIYRRYDLAPGNGPLIAYPAPIYFFVAPENHALAERLEAGLLKALDDGSFLSLFESHPANRLAISRFLETDRAVIWLDNPNLTEETPTDEADFWVERVFEQLSNAP</sequence>
<proteinExistence type="predicted"/>
<reference evidence="1 2" key="1">
    <citation type="submission" date="2023-12" db="EMBL/GenBank/DDBJ databases">
        <title>Whole-genome sequencing of halo(alkali)philic microorganisms from hypersaline lakes.</title>
        <authorList>
            <person name="Sorokin D.Y."/>
            <person name="Merkel A.Y."/>
            <person name="Messina E."/>
            <person name="Yakimov M."/>
        </authorList>
    </citation>
    <scope>NUCLEOTIDE SEQUENCE [LARGE SCALE GENOMIC DNA]</scope>
    <source>
        <strain evidence="1 2">AB-CW1</strain>
    </source>
</reference>
<dbReference type="Proteomes" id="UP001302316">
    <property type="component" value="Unassembled WGS sequence"/>
</dbReference>